<evidence type="ECO:0000259" key="8">
    <source>
        <dbReference type="Pfam" id="PF07992"/>
    </source>
</evidence>
<feature type="domain" description="Pyridine nucleotide-disulphide oxidoreductase dimerisation" evidence="7">
    <location>
        <begin position="333"/>
        <end position="430"/>
    </location>
</feature>
<evidence type="ECO:0000313" key="9">
    <source>
        <dbReference type="EMBL" id="AHI53653.1"/>
    </source>
</evidence>
<dbReference type="PANTHER" id="PTHR43429">
    <property type="entry name" value="PYRIDINE NUCLEOTIDE-DISULFIDE OXIDOREDUCTASE DOMAIN-CONTAINING"/>
    <property type="match status" value="1"/>
</dbReference>
<protein>
    <submittedName>
        <fullName evidence="9">NADH oxidase</fullName>
    </submittedName>
</protein>
<dbReference type="RefSeq" id="WP_025250789.1">
    <property type="nucleotide sequence ID" value="NZ_CP006934.1"/>
</dbReference>
<dbReference type="SUPFAM" id="SSF55424">
    <property type="entry name" value="FAD/NAD-linked reductases, dimerisation (C-terminal) domain"/>
    <property type="match status" value="1"/>
</dbReference>
<evidence type="ECO:0000313" key="10">
    <source>
        <dbReference type="Proteomes" id="UP000019265"/>
    </source>
</evidence>
<proteinExistence type="inferred from homology"/>
<gene>
    <name evidence="9" type="primary">nox2</name>
    <name evidence="9" type="ORF">SSABA_v1c02410</name>
</gene>
<dbReference type="InterPro" id="IPR023753">
    <property type="entry name" value="FAD/NAD-binding_dom"/>
</dbReference>
<evidence type="ECO:0000256" key="6">
    <source>
        <dbReference type="ARBA" id="ARBA00023284"/>
    </source>
</evidence>
<dbReference type="EMBL" id="CP006934">
    <property type="protein sequence ID" value="AHI53653.1"/>
    <property type="molecule type" value="Genomic_DNA"/>
</dbReference>
<keyword evidence="4" id="KW-0274">FAD</keyword>
<dbReference type="STRING" id="1276257.SSABA_v1c02410"/>
<dbReference type="PRINTS" id="PR00368">
    <property type="entry name" value="FADPNR"/>
</dbReference>
<reference evidence="9 10" key="1">
    <citation type="journal article" date="2014" name="Genome Biol. Evol.">
        <title>Molecular evolution of the substrate utilization strategies and putative virulence factors in mosquito-associated Spiroplasma species.</title>
        <authorList>
            <person name="Chang T.H."/>
            <person name="Lo W.S."/>
            <person name="Ku C."/>
            <person name="Chen L.L."/>
            <person name="Kuo C.H."/>
        </authorList>
    </citation>
    <scope>NUCLEOTIDE SEQUENCE [LARGE SCALE GENOMIC DNA]</scope>
    <source>
        <strain evidence="9">Ar-1343</strain>
    </source>
</reference>
<evidence type="ECO:0000256" key="5">
    <source>
        <dbReference type="ARBA" id="ARBA00023002"/>
    </source>
</evidence>
<dbReference type="SUPFAM" id="SSF51905">
    <property type="entry name" value="FAD/NAD(P)-binding domain"/>
    <property type="match status" value="1"/>
</dbReference>
<comment type="cofactor">
    <cofactor evidence="1">
        <name>FAD</name>
        <dbReference type="ChEBI" id="CHEBI:57692"/>
    </cofactor>
</comment>
<dbReference type="Proteomes" id="UP000019265">
    <property type="component" value="Chromosome"/>
</dbReference>
<keyword evidence="10" id="KW-1185">Reference proteome</keyword>
<dbReference type="OrthoDB" id="9792592at2"/>
<dbReference type="Gene3D" id="3.50.50.60">
    <property type="entry name" value="FAD/NAD(P)-binding domain"/>
    <property type="match status" value="2"/>
</dbReference>
<sequence>MKTIIIGTNHTGTTAARTLRRTNKDMKIVTYDKNDNISFLGCGIALWVKGDVKDESGLFYASPEILKSENIDVFMKHEMIGLDEKRKVVKIKNLTTGDIFEDSYDKLIIANGSWPIIPPIEGIRLDGINVVKIFQHGQKIKEANDNKAIKKIAVVGAGYIGIELVDAFVANNKEVTLIDVADRIMPRYYDQEFTDMVEAKMKKIGVNLKLGEGVKKFEGKDGKVTHVVTDKGTYEVDMVIWAVGFKPETEMFKGKIDLAKNGAIITNEFMQTSNKDIYAVGDSVEVFNTASGKKSYLALATTAVRTGIIAALNITNNNKLPSQGFAGANGISVFGWNLAGVGMSETACKTDGIDYDCIMFSDNDRPEFMETYNKVWIKIIWEKQSRRIIGAQIASEVNHTEVMYMFSLAIQKGLTIDELPLVDIFFLPHFNKPYNFITLAGLEVLGLNYFKK</sequence>
<dbReference type="HOGENOM" id="CLU_003291_1_0_14"/>
<dbReference type="PATRIC" id="fig|1276257.3.peg.247"/>
<feature type="domain" description="FAD/NAD(P)-binding" evidence="8">
    <location>
        <begin position="2"/>
        <end position="307"/>
    </location>
</feature>
<dbReference type="AlphaFoldDB" id="W6A933"/>
<dbReference type="InterPro" id="IPR050260">
    <property type="entry name" value="FAD-bd_OxRdtase"/>
</dbReference>
<evidence type="ECO:0000256" key="3">
    <source>
        <dbReference type="ARBA" id="ARBA00022630"/>
    </source>
</evidence>
<name>W6A933_9MOLU</name>
<dbReference type="InterPro" id="IPR036188">
    <property type="entry name" value="FAD/NAD-bd_sf"/>
</dbReference>
<keyword evidence="3" id="KW-0285">Flavoprotein</keyword>
<dbReference type="InterPro" id="IPR004099">
    <property type="entry name" value="Pyr_nucl-diS_OxRdtase_dimer"/>
</dbReference>
<dbReference type="PRINTS" id="PR00411">
    <property type="entry name" value="PNDRDTASEI"/>
</dbReference>
<dbReference type="PANTHER" id="PTHR43429:SF1">
    <property type="entry name" value="NAD(P)H SULFUR OXIDOREDUCTASE (COA-DEPENDENT)"/>
    <property type="match status" value="1"/>
</dbReference>
<accession>W6A933</accession>
<dbReference type="eggNOG" id="COG0446">
    <property type="taxonomic scope" value="Bacteria"/>
</dbReference>
<dbReference type="InterPro" id="IPR016156">
    <property type="entry name" value="FAD/NAD-linked_Rdtase_dimer_sf"/>
</dbReference>
<evidence type="ECO:0000256" key="1">
    <source>
        <dbReference type="ARBA" id="ARBA00001974"/>
    </source>
</evidence>
<dbReference type="Pfam" id="PF07992">
    <property type="entry name" value="Pyr_redox_2"/>
    <property type="match status" value="1"/>
</dbReference>
<keyword evidence="6" id="KW-0676">Redox-active center</keyword>
<evidence type="ECO:0000256" key="4">
    <source>
        <dbReference type="ARBA" id="ARBA00022827"/>
    </source>
</evidence>
<keyword evidence="5" id="KW-0560">Oxidoreductase</keyword>
<dbReference type="KEGG" id="ssab:SSABA_v1c02410"/>
<dbReference type="Gene3D" id="3.30.390.30">
    <property type="match status" value="1"/>
</dbReference>
<evidence type="ECO:0000259" key="7">
    <source>
        <dbReference type="Pfam" id="PF02852"/>
    </source>
</evidence>
<dbReference type="Pfam" id="PF02852">
    <property type="entry name" value="Pyr_redox_dim"/>
    <property type="match status" value="1"/>
</dbReference>
<comment type="similarity">
    <text evidence="2">Belongs to the class-III pyridine nucleotide-disulfide oxidoreductase family.</text>
</comment>
<dbReference type="GO" id="GO:0016491">
    <property type="term" value="F:oxidoreductase activity"/>
    <property type="evidence" value="ECO:0007669"/>
    <property type="project" value="UniProtKB-KW"/>
</dbReference>
<organism evidence="9 10">
    <name type="scientific">Spiroplasma sabaudiense Ar-1343</name>
    <dbReference type="NCBI Taxonomy" id="1276257"/>
    <lineage>
        <taxon>Bacteria</taxon>
        <taxon>Bacillati</taxon>
        <taxon>Mycoplasmatota</taxon>
        <taxon>Mollicutes</taxon>
        <taxon>Entomoplasmatales</taxon>
        <taxon>Spiroplasmataceae</taxon>
        <taxon>Spiroplasma</taxon>
    </lineage>
</organism>
<evidence type="ECO:0000256" key="2">
    <source>
        <dbReference type="ARBA" id="ARBA00009130"/>
    </source>
</evidence>